<feature type="domain" description="ArsA/GET3 Anion-transporting ATPase-like" evidence="1">
    <location>
        <begin position="14"/>
        <end position="176"/>
    </location>
</feature>
<dbReference type="GO" id="GO:0016887">
    <property type="term" value="F:ATP hydrolysis activity"/>
    <property type="evidence" value="ECO:0007669"/>
    <property type="project" value="InterPro"/>
</dbReference>
<dbReference type="PANTHER" id="PTHR10803">
    <property type="entry name" value="ARSENICAL PUMP-DRIVING ATPASE ARSENITE-TRANSLOCATING ATPASE"/>
    <property type="match status" value="1"/>
</dbReference>
<dbReference type="GO" id="GO:0005524">
    <property type="term" value="F:ATP binding"/>
    <property type="evidence" value="ECO:0007669"/>
    <property type="project" value="UniProtKB-KW"/>
</dbReference>
<dbReference type="PANTHER" id="PTHR10803:SF26">
    <property type="entry name" value="ANION TRANSPORTER ATPASE-RELATED"/>
    <property type="match status" value="1"/>
</dbReference>
<keyword evidence="2" id="KW-0067">ATP-binding</keyword>
<evidence type="ECO:0000313" key="2">
    <source>
        <dbReference type="EMBL" id="TWD15749.1"/>
    </source>
</evidence>
<organism evidence="2 3">
    <name type="scientific">Marihabitans asiaticum</name>
    <dbReference type="NCBI Taxonomy" id="415218"/>
    <lineage>
        <taxon>Bacteria</taxon>
        <taxon>Bacillati</taxon>
        <taxon>Actinomycetota</taxon>
        <taxon>Actinomycetes</taxon>
        <taxon>Micrococcales</taxon>
        <taxon>Intrasporangiaceae</taxon>
        <taxon>Marihabitans</taxon>
    </lineage>
</organism>
<evidence type="ECO:0000313" key="3">
    <source>
        <dbReference type="Proteomes" id="UP000315628"/>
    </source>
</evidence>
<dbReference type="Gene3D" id="3.40.50.300">
    <property type="entry name" value="P-loop containing nucleotide triphosphate hydrolases"/>
    <property type="match status" value="1"/>
</dbReference>
<dbReference type="RefSeq" id="WP_144856712.1">
    <property type="nucleotide sequence ID" value="NZ_BAAAYT010000001.1"/>
</dbReference>
<reference evidence="2 3" key="1">
    <citation type="submission" date="2019-06" db="EMBL/GenBank/DDBJ databases">
        <title>Sequencing the genomes of 1000 actinobacteria strains.</title>
        <authorList>
            <person name="Klenk H.-P."/>
        </authorList>
    </citation>
    <scope>NUCLEOTIDE SEQUENCE [LARGE SCALE GENOMIC DNA]</scope>
    <source>
        <strain evidence="2 3">DSM 18935</strain>
    </source>
</reference>
<dbReference type="InterPro" id="IPR027417">
    <property type="entry name" value="P-loop_NTPase"/>
</dbReference>
<comment type="caution">
    <text evidence="2">The sequence shown here is derived from an EMBL/GenBank/DDBJ whole genome shotgun (WGS) entry which is preliminary data.</text>
</comment>
<sequence>MSGLADAVRDPGVRVLAVLGPGGVGKTTTSAALGLAAAQAGRRVVVLTIDPARRLAQAMGLGSIGTEPQAVPLPDDAEDAGTLEVMMLDMRRTFDEVVRARTDAETAARVLTNPMYESLSTSLAGTQEFMAMERLGQVVDDVGPGRRWDLVVVDTPPARSALDFLDAPQRLGGFLDSRLFRLLAVPARVGTRVGSRVLGGRGEGGQSLARRVLGSVLGGSLVDDVAGLLHALDTVLTGFAERAARTRALLASDASALIVVTAPERGPAHEARTLIEQMATDGLEVGAVVANRVVTAAERPGIQEARAAVAASADEGRPHEGIAAAALDVQIGRARDARRHAQVVRELRRDVRSRGIPVVAVPAAEVEVQRLEALSAIGQALLRRA</sequence>
<accession>A0A560WDJ8</accession>
<keyword evidence="3" id="KW-1185">Reference proteome</keyword>
<dbReference type="SUPFAM" id="SSF52540">
    <property type="entry name" value="P-loop containing nucleoside triphosphate hydrolases"/>
    <property type="match status" value="1"/>
</dbReference>
<dbReference type="Pfam" id="PF02374">
    <property type="entry name" value="ArsA_ATPase"/>
    <property type="match status" value="1"/>
</dbReference>
<keyword evidence="2" id="KW-0547">Nucleotide-binding</keyword>
<dbReference type="InterPro" id="IPR025723">
    <property type="entry name" value="ArsA/GET3_ATPase-like"/>
</dbReference>
<dbReference type="OrthoDB" id="5490584at2"/>
<dbReference type="AlphaFoldDB" id="A0A560WDJ8"/>
<dbReference type="Proteomes" id="UP000315628">
    <property type="component" value="Unassembled WGS sequence"/>
</dbReference>
<evidence type="ECO:0000259" key="1">
    <source>
        <dbReference type="Pfam" id="PF02374"/>
    </source>
</evidence>
<dbReference type="InterPro" id="IPR016300">
    <property type="entry name" value="ATPase_ArsA/GET3"/>
</dbReference>
<protein>
    <submittedName>
        <fullName evidence="2">Arsenite efflux ATP-binding protein ArsA</fullName>
    </submittedName>
</protein>
<proteinExistence type="predicted"/>
<name>A0A560WDJ8_9MICO</name>
<dbReference type="EMBL" id="VIUW01000002">
    <property type="protein sequence ID" value="TWD15749.1"/>
    <property type="molecule type" value="Genomic_DNA"/>
</dbReference>
<gene>
    <name evidence="2" type="ORF">FB557_1274</name>
</gene>